<dbReference type="OrthoDB" id="9774644at2"/>
<dbReference type="PROSITE" id="PS00550">
    <property type="entry name" value="HEMERYTHRINS"/>
    <property type="match status" value="2"/>
</dbReference>
<dbReference type="SUPFAM" id="SSF47188">
    <property type="entry name" value="Hemerythrin-like"/>
    <property type="match status" value="2"/>
</dbReference>
<protein>
    <recommendedName>
        <fullName evidence="5">Hemerythrin-like domain-containing protein</fullName>
    </recommendedName>
</protein>
<accession>A0A4Q0XNF2</accession>
<dbReference type="EMBL" id="PDKN01000009">
    <property type="protein sequence ID" value="RXJ54541.1"/>
    <property type="molecule type" value="Genomic_DNA"/>
</dbReference>
<dbReference type="InterPro" id="IPR016131">
    <property type="entry name" value="Haemerythrin_Fe_BS"/>
</dbReference>
<dbReference type="GO" id="GO:0005344">
    <property type="term" value="F:oxygen carrier activity"/>
    <property type="evidence" value="ECO:0007669"/>
    <property type="project" value="UniProtKB-KW"/>
</dbReference>
<reference evidence="6 7" key="1">
    <citation type="submission" date="2017-10" db="EMBL/GenBank/DDBJ databases">
        <title>Genomics of the genus Arcobacter.</title>
        <authorList>
            <person name="Perez-Cataluna A."/>
            <person name="Figueras M.J."/>
        </authorList>
    </citation>
    <scope>NUCLEOTIDE SEQUENCE [LARGE SCALE GENOMIC DNA]</scope>
    <source>
        <strain evidence="6 7">CECT 8987</strain>
    </source>
</reference>
<evidence type="ECO:0000313" key="6">
    <source>
        <dbReference type="EMBL" id="RXJ54541.1"/>
    </source>
</evidence>
<dbReference type="InterPro" id="IPR035938">
    <property type="entry name" value="Hemerythrin-like_sf"/>
</dbReference>
<feature type="domain" description="Hemerythrin-like" evidence="5">
    <location>
        <begin position="18"/>
        <end position="127"/>
    </location>
</feature>
<organism evidence="6 7">
    <name type="scientific">Candidatus Marinarcus aquaticus</name>
    <dbReference type="NCBI Taxonomy" id="2044504"/>
    <lineage>
        <taxon>Bacteria</taxon>
        <taxon>Pseudomonadati</taxon>
        <taxon>Campylobacterota</taxon>
        <taxon>Epsilonproteobacteria</taxon>
        <taxon>Campylobacterales</taxon>
        <taxon>Arcobacteraceae</taxon>
        <taxon>Candidatus Marinarcus</taxon>
    </lineage>
</organism>
<keyword evidence="2" id="KW-0561">Oxygen transport</keyword>
<dbReference type="PANTHER" id="PTHR37164">
    <property type="entry name" value="BACTERIOHEMERYTHRIN"/>
    <property type="match status" value="1"/>
</dbReference>
<dbReference type="InterPro" id="IPR012827">
    <property type="entry name" value="Hemerythrin_metal-bd"/>
</dbReference>
<keyword evidence="4" id="KW-0408">Iron</keyword>
<evidence type="ECO:0000256" key="1">
    <source>
        <dbReference type="ARBA" id="ARBA00010587"/>
    </source>
</evidence>
<dbReference type="NCBIfam" id="NF033749">
    <property type="entry name" value="bact_hemeryth"/>
    <property type="match status" value="1"/>
</dbReference>
<keyword evidence="3" id="KW-0479">Metal-binding</keyword>
<dbReference type="Proteomes" id="UP000290657">
    <property type="component" value="Unassembled WGS sequence"/>
</dbReference>
<keyword evidence="2" id="KW-0813">Transport</keyword>
<dbReference type="AlphaFoldDB" id="A0A4Q0XNF2"/>
<sequence>MTIISPQSWSRVYSVGHKKIDNEHKIIFLLCDKLIYHAEDMNTIKEVLKEIIDYTKTHFKHEEKYMVEIAYPEFLTHQKEHKKLVRFLANFIENIGHYSRFEIKEALLDFIQSYFVGHILEHDKKFFHFRRPIHDLKKIFMWQDVYRVGHEKIDYEHQKLFEIAFKALDISIQDKHNSKFKATIVDLYDYMKYHFENEEEYMQSIRYKYLTYHRKLHLNIIQEMNNFIRLVPTLPKEKVDRKLIEYMDIWLVNHIVFEDKRLIKKD</sequence>
<evidence type="ECO:0000259" key="5">
    <source>
        <dbReference type="Pfam" id="PF01814"/>
    </source>
</evidence>
<evidence type="ECO:0000256" key="4">
    <source>
        <dbReference type="ARBA" id="ARBA00023004"/>
    </source>
</evidence>
<keyword evidence="7" id="KW-1185">Reference proteome</keyword>
<dbReference type="PANTHER" id="PTHR37164:SF1">
    <property type="entry name" value="BACTERIOHEMERYTHRIN"/>
    <property type="match status" value="1"/>
</dbReference>
<name>A0A4Q0XNF2_9BACT</name>
<evidence type="ECO:0000256" key="2">
    <source>
        <dbReference type="ARBA" id="ARBA00022621"/>
    </source>
</evidence>
<evidence type="ECO:0000256" key="3">
    <source>
        <dbReference type="ARBA" id="ARBA00022723"/>
    </source>
</evidence>
<dbReference type="Gene3D" id="1.20.120.50">
    <property type="entry name" value="Hemerythrin-like"/>
    <property type="match status" value="2"/>
</dbReference>
<dbReference type="InterPro" id="IPR050669">
    <property type="entry name" value="Hemerythrin"/>
</dbReference>
<dbReference type="InterPro" id="IPR012312">
    <property type="entry name" value="Hemerythrin-like"/>
</dbReference>
<dbReference type="RefSeq" id="WP_128996888.1">
    <property type="nucleotide sequence ID" value="NZ_PDKN01000009.1"/>
</dbReference>
<comment type="caution">
    <text evidence="6">The sequence shown here is derived from an EMBL/GenBank/DDBJ whole genome shotgun (WGS) entry which is preliminary data.</text>
</comment>
<feature type="domain" description="Hemerythrin-like" evidence="5">
    <location>
        <begin position="150"/>
        <end position="263"/>
    </location>
</feature>
<dbReference type="Pfam" id="PF01814">
    <property type="entry name" value="Hemerythrin"/>
    <property type="match status" value="2"/>
</dbReference>
<dbReference type="GO" id="GO:0046872">
    <property type="term" value="F:metal ion binding"/>
    <property type="evidence" value="ECO:0007669"/>
    <property type="project" value="UniProtKB-KW"/>
</dbReference>
<dbReference type="CDD" id="cd12107">
    <property type="entry name" value="Hemerythrin"/>
    <property type="match status" value="2"/>
</dbReference>
<gene>
    <name evidence="6" type="ORF">CRV04_10920</name>
</gene>
<comment type="similarity">
    <text evidence="1">Belongs to the hemerythrin family.</text>
</comment>
<proteinExistence type="inferred from homology"/>
<dbReference type="NCBIfam" id="TIGR02481">
    <property type="entry name" value="hemeryth_dom"/>
    <property type="match status" value="2"/>
</dbReference>
<evidence type="ECO:0000313" key="7">
    <source>
        <dbReference type="Proteomes" id="UP000290657"/>
    </source>
</evidence>